<dbReference type="AlphaFoldDB" id="A0A7X3SMP3"/>
<reference evidence="1 2" key="1">
    <citation type="submission" date="2019-12" db="EMBL/GenBank/DDBJ databases">
        <authorList>
            <person name="Yuan C.-G."/>
        </authorList>
    </citation>
    <scope>NUCLEOTIDE SEQUENCE [LARGE SCALE GENOMIC DNA]</scope>
    <source>
        <strain evidence="1 2">KCTC 23863</strain>
    </source>
</reference>
<proteinExistence type="predicted"/>
<dbReference type="RefSeq" id="WP_160883074.1">
    <property type="nucleotide sequence ID" value="NZ_WURB01000002.1"/>
</dbReference>
<sequence length="233" mass="26536">MRSRAYCGPTAVAAITREPLSRVRDVFRTVRFGSDWPAWERAPAVKGTSTHNVQQVLRIFGYASHWHTVEDNPTLRAWFERRTGAMRTHPGIVMVTGHWIAFSGCTVCDTFSNGEVIDAEDARCRRSRVKGALLISGRVPPRVEVLDLQAGRLAQKTKVSNYRVAFARLAKRLNASVSRDDMYLWVEMPSGICLAMRHWDWPESYSNLSSFAENPDLSRLERADDSSTYWFPR</sequence>
<dbReference type="Proteomes" id="UP000436483">
    <property type="component" value="Unassembled WGS sequence"/>
</dbReference>
<accession>A0A7X3SMP3</accession>
<keyword evidence="2" id="KW-1185">Reference proteome</keyword>
<gene>
    <name evidence="1" type="ORF">GR328_03095</name>
</gene>
<name>A0A7X3SMP3_9HYPH</name>
<reference evidence="1 2" key="2">
    <citation type="submission" date="2020-01" db="EMBL/GenBank/DDBJ databases">
        <title>Microvirga sp. nov., an arsenate reduction bacterium isolated from Tibet hotspring sediments.</title>
        <authorList>
            <person name="Xian W.-D."/>
            <person name="Li W.-J."/>
        </authorList>
    </citation>
    <scope>NUCLEOTIDE SEQUENCE [LARGE SCALE GENOMIC DNA]</scope>
    <source>
        <strain evidence="1 2">KCTC 23863</strain>
    </source>
</reference>
<dbReference type="OrthoDB" id="8454269at2"/>
<evidence type="ECO:0000313" key="2">
    <source>
        <dbReference type="Proteomes" id="UP000436483"/>
    </source>
</evidence>
<protein>
    <submittedName>
        <fullName evidence="1">Uncharacterized protein</fullName>
    </submittedName>
</protein>
<evidence type="ECO:0000313" key="1">
    <source>
        <dbReference type="EMBL" id="MXQ10460.1"/>
    </source>
</evidence>
<organism evidence="1 2">
    <name type="scientific">Microvirga makkahensis</name>
    <dbReference type="NCBI Taxonomy" id="1128670"/>
    <lineage>
        <taxon>Bacteria</taxon>
        <taxon>Pseudomonadati</taxon>
        <taxon>Pseudomonadota</taxon>
        <taxon>Alphaproteobacteria</taxon>
        <taxon>Hyphomicrobiales</taxon>
        <taxon>Methylobacteriaceae</taxon>
        <taxon>Microvirga</taxon>
    </lineage>
</organism>
<dbReference type="EMBL" id="WURB01000002">
    <property type="protein sequence ID" value="MXQ10460.1"/>
    <property type="molecule type" value="Genomic_DNA"/>
</dbReference>
<comment type="caution">
    <text evidence="1">The sequence shown here is derived from an EMBL/GenBank/DDBJ whole genome shotgun (WGS) entry which is preliminary data.</text>
</comment>